<dbReference type="InterPro" id="IPR000571">
    <property type="entry name" value="Znf_CCCH"/>
</dbReference>
<feature type="zinc finger region" description="C3H1-type" evidence="5">
    <location>
        <begin position="75"/>
        <end position="103"/>
    </location>
</feature>
<evidence type="ECO:0000256" key="4">
    <source>
        <dbReference type="ARBA" id="ARBA00023125"/>
    </source>
</evidence>
<dbReference type="InterPro" id="IPR057444">
    <property type="entry name" value="Znf-CCCH_AtC3H23-like"/>
</dbReference>
<feature type="non-terminal residue" evidence="8">
    <location>
        <position position="535"/>
    </location>
</feature>
<feature type="region of interest" description="Disordered" evidence="6">
    <location>
        <begin position="502"/>
        <end position="535"/>
    </location>
</feature>
<reference evidence="8 9" key="1">
    <citation type="journal article" date="2023" name="IScience">
        <title>Expanded male sex-determining region conserved during the evolution of homothallism in the green alga Volvox.</title>
        <authorList>
            <person name="Yamamoto K."/>
            <person name="Matsuzaki R."/>
            <person name="Mahakham W."/>
            <person name="Heman W."/>
            <person name="Sekimoto H."/>
            <person name="Kawachi M."/>
            <person name="Minakuchi Y."/>
            <person name="Toyoda A."/>
            <person name="Nozaki H."/>
        </authorList>
    </citation>
    <scope>NUCLEOTIDE SEQUENCE [LARGE SCALE GENOMIC DNA]</scope>
    <source>
        <strain evidence="8 9">NIES-4468</strain>
    </source>
</reference>
<evidence type="ECO:0000256" key="2">
    <source>
        <dbReference type="ARBA" id="ARBA00022771"/>
    </source>
</evidence>
<evidence type="ECO:0000259" key="7">
    <source>
        <dbReference type="PROSITE" id="PS50103"/>
    </source>
</evidence>
<keyword evidence="4" id="KW-0238">DNA-binding</keyword>
<evidence type="ECO:0000256" key="5">
    <source>
        <dbReference type="PROSITE-ProRule" id="PRU00723"/>
    </source>
</evidence>
<evidence type="ECO:0000256" key="1">
    <source>
        <dbReference type="ARBA" id="ARBA00022723"/>
    </source>
</evidence>
<evidence type="ECO:0000313" key="9">
    <source>
        <dbReference type="Proteomes" id="UP001165090"/>
    </source>
</evidence>
<feature type="domain" description="C3H1-type" evidence="7">
    <location>
        <begin position="75"/>
        <end position="103"/>
    </location>
</feature>
<accession>A0ABQ5RQC5</accession>
<evidence type="ECO:0000256" key="3">
    <source>
        <dbReference type="ARBA" id="ARBA00022833"/>
    </source>
</evidence>
<protein>
    <recommendedName>
        <fullName evidence="7">C3H1-type domain-containing protein</fullName>
    </recommendedName>
</protein>
<dbReference type="PROSITE" id="PS50103">
    <property type="entry name" value="ZF_C3H1"/>
    <property type="match status" value="1"/>
</dbReference>
<feature type="region of interest" description="Disordered" evidence="6">
    <location>
        <begin position="339"/>
        <end position="422"/>
    </location>
</feature>
<feature type="compositionally biased region" description="Pro residues" evidence="6">
    <location>
        <begin position="345"/>
        <end position="367"/>
    </location>
</feature>
<keyword evidence="2 5" id="KW-0863">Zinc-finger</keyword>
<name>A0ABQ5RQC5_9CHLO</name>
<dbReference type="InterPro" id="IPR045234">
    <property type="entry name" value="Unkempt-like"/>
</dbReference>
<dbReference type="Proteomes" id="UP001165090">
    <property type="component" value="Unassembled WGS sequence"/>
</dbReference>
<feature type="compositionally biased region" description="Pro residues" evidence="6">
    <location>
        <begin position="163"/>
        <end position="173"/>
    </location>
</feature>
<keyword evidence="1 5" id="KW-0479">Metal-binding</keyword>
<sequence>MSDNDIDLFERQLESDQAGQADMLQALRSASLPDEFWMYNYKILPCPHGYRHSWTHCPFSHIGETARRRCPRAHSYLPDPCINARAKRQCPNGDGCPYAHNTFEQWLHPARYRTRLCYLGANCRRPTCFFAHSVDELRSVEENDNAATLPHSPAVMPALLPSLPIPPPLPSPSPSSSGAITTSGPSGEFMPLAGTANSGAVGPASATVGAPALTSMPPGPPLGLLQPVVLMGLPQPHQALRPDMLAPSGAVPCFVQYQPGPAMLHPAMPIPQPTSLKGEPGVPQSFAVHTVQLPPPGPTGQMVAVRPPPRPHIATQATTMTVAAVHHPGSMHLAPSGSVLLHGGMPPPIPTGGLPPPPPPPPPPPSYSSPFVSPAGYYRGGEGVPPVTSRARSYSNPGEIPYTGNAGPVLSGGSSRTYGGDEQPLWTSADASRRTSAGYPSSVAAAPSLRLVHGGGGGRGVGGVAALVPRHMPAPTNRGGVLRRMSTPAGITQSATAVTNMHARSAGPSPMLRAATPAEEQLQQQRGGVDDMEAA</sequence>
<evidence type="ECO:0000313" key="8">
    <source>
        <dbReference type="EMBL" id="GLI59513.1"/>
    </source>
</evidence>
<comment type="caution">
    <text evidence="8">The sequence shown here is derived from an EMBL/GenBank/DDBJ whole genome shotgun (WGS) entry which is preliminary data.</text>
</comment>
<gene>
    <name evidence="8" type="ORF">VaNZ11_001406</name>
</gene>
<keyword evidence="3 5" id="KW-0862">Zinc</keyword>
<proteinExistence type="predicted"/>
<feature type="region of interest" description="Disordered" evidence="6">
    <location>
        <begin position="163"/>
        <end position="203"/>
    </location>
</feature>
<dbReference type="PANTHER" id="PTHR14493:SF50">
    <property type="entry name" value="RING FINGER PROTEIN UNKEMPT"/>
    <property type="match status" value="1"/>
</dbReference>
<feature type="compositionally biased region" description="Low complexity" evidence="6">
    <location>
        <begin position="174"/>
        <end position="186"/>
    </location>
</feature>
<keyword evidence="9" id="KW-1185">Reference proteome</keyword>
<dbReference type="Pfam" id="PF25512">
    <property type="entry name" value="zf-CCCH_AtC3H23"/>
    <property type="match status" value="1"/>
</dbReference>
<evidence type="ECO:0000256" key="6">
    <source>
        <dbReference type="SAM" id="MobiDB-lite"/>
    </source>
</evidence>
<dbReference type="Gene3D" id="3.30.1370.210">
    <property type="match status" value="1"/>
</dbReference>
<dbReference type="PANTHER" id="PTHR14493">
    <property type="entry name" value="UNKEMPT FAMILY MEMBER"/>
    <property type="match status" value="1"/>
</dbReference>
<organism evidence="8 9">
    <name type="scientific">Volvox africanus</name>
    <dbReference type="NCBI Taxonomy" id="51714"/>
    <lineage>
        <taxon>Eukaryota</taxon>
        <taxon>Viridiplantae</taxon>
        <taxon>Chlorophyta</taxon>
        <taxon>core chlorophytes</taxon>
        <taxon>Chlorophyceae</taxon>
        <taxon>CS clade</taxon>
        <taxon>Chlamydomonadales</taxon>
        <taxon>Volvocaceae</taxon>
        <taxon>Volvox</taxon>
    </lineage>
</organism>
<dbReference type="EMBL" id="BSDZ01000004">
    <property type="protein sequence ID" value="GLI59513.1"/>
    <property type="molecule type" value="Genomic_DNA"/>
</dbReference>